<dbReference type="PROSITE" id="PS01091">
    <property type="entry name" value="TATD_3"/>
    <property type="match status" value="1"/>
</dbReference>
<dbReference type="CDD" id="cd01310">
    <property type="entry name" value="TatD_DNAse"/>
    <property type="match status" value="1"/>
</dbReference>
<evidence type="ECO:0000256" key="2">
    <source>
        <dbReference type="ARBA" id="ARBA00022801"/>
    </source>
</evidence>
<gene>
    <name evidence="3" type="ORF">N8A98_21170</name>
</gene>
<protein>
    <submittedName>
        <fullName evidence="3">TatD family hydrolase</fullName>
    </submittedName>
</protein>
<accession>A0ABY6CBS4</accession>
<proteinExistence type="inferred from homology"/>
<evidence type="ECO:0000313" key="3">
    <source>
        <dbReference type="EMBL" id="UXN69694.1"/>
    </source>
</evidence>
<evidence type="ECO:0000256" key="1">
    <source>
        <dbReference type="ARBA" id="ARBA00009275"/>
    </source>
</evidence>
<dbReference type="InterPro" id="IPR032466">
    <property type="entry name" value="Metal_Hydrolase"/>
</dbReference>
<dbReference type="InterPro" id="IPR001130">
    <property type="entry name" value="TatD-like"/>
</dbReference>
<dbReference type="PROSITE" id="PS01137">
    <property type="entry name" value="TATD_1"/>
    <property type="match status" value="1"/>
</dbReference>
<dbReference type="RefSeq" id="WP_262168288.1">
    <property type="nucleotide sequence ID" value="NZ_CP104965.1"/>
</dbReference>
<dbReference type="PANTHER" id="PTHR46124">
    <property type="entry name" value="D-AMINOACYL-TRNA DEACYLASE"/>
    <property type="match status" value="1"/>
</dbReference>
<dbReference type="SUPFAM" id="SSF51556">
    <property type="entry name" value="Metallo-dependent hydrolases"/>
    <property type="match status" value="1"/>
</dbReference>
<dbReference type="Pfam" id="PF01026">
    <property type="entry name" value="TatD_DNase"/>
    <property type="match status" value="1"/>
</dbReference>
<dbReference type="PIRSF" id="PIRSF005902">
    <property type="entry name" value="DNase_TatD"/>
    <property type="match status" value="1"/>
</dbReference>
<reference evidence="3 4" key="1">
    <citation type="submission" date="2022-09" db="EMBL/GenBank/DDBJ databases">
        <title>Interaction between co-microsymbionts with complementary sets of symbiotic genes in legume-rhizobium systems.</title>
        <authorList>
            <person name="Safronova V."/>
            <person name="Sazanova A."/>
            <person name="Afonin A."/>
            <person name="Chirak E."/>
        </authorList>
    </citation>
    <scope>NUCLEOTIDE SEQUENCE [LARGE SCALE GENOMIC DNA]</scope>
    <source>
        <strain evidence="3 4">A18/4-1</strain>
    </source>
</reference>
<organism evidence="3 4">
    <name type="scientific">Devosia neptuniae</name>
    <dbReference type="NCBI Taxonomy" id="191302"/>
    <lineage>
        <taxon>Bacteria</taxon>
        <taxon>Pseudomonadati</taxon>
        <taxon>Pseudomonadota</taxon>
        <taxon>Alphaproteobacteria</taxon>
        <taxon>Hyphomicrobiales</taxon>
        <taxon>Devosiaceae</taxon>
        <taxon>Devosia</taxon>
    </lineage>
</organism>
<dbReference type="EMBL" id="CP104965">
    <property type="protein sequence ID" value="UXN69694.1"/>
    <property type="molecule type" value="Genomic_DNA"/>
</dbReference>
<evidence type="ECO:0000313" key="4">
    <source>
        <dbReference type="Proteomes" id="UP001061862"/>
    </source>
</evidence>
<dbReference type="PANTHER" id="PTHR46124:SF2">
    <property type="entry name" value="D-AMINOACYL-TRNA DEACYLASE"/>
    <property type="match status" value="1"/>
</dbReference>
<comment type="similarity">
    <text evidence="1">Belongs to the metallo-dependent hydrolases superfamily. TatD-type hydrolase family.</text>
</comment>
<keyword evidence="2 3" id="KW-0378">Hydrolase</keyword>
<keyword evidence="4" id="KW-1185">Reference proteome</keyword>
<dbReference type="GO" id="GO:0016787">
    <property type="term" value="F:hydrolase activity"/>
    <property type="evidence" value="ECO:0007669"/>
    <property type="project" value="UniProtKB-KW"/>
</dbReference>
<dbReference type="Gene3D" id="3.20.20.140">
    <property type="entry name" value="Metal-dependent hydrolases"/>
    <property type="match status" value="1"/>
</dbReference>
<dbReference type="Proteomes" id="UP001061862">
    <property type="component" value="Chromosome"/>
</dbReference>
<dbReference type="InterPro" id="IPR018228">
    <property type="entry name" value="DNase_TatD-rel_CS"/>
</dbReference>
<name>A0ABY6CBS4_9HYPH</name>
<sequence length="263" mass="28874">MFVDSHLHLDFDEFAHDRSAVMARAAAIGIETYLTIGIKVRDFDRVRAVAEMHDNVYCTVGTLPHFSDEEKDVSTEEIVALTHHSKVVGIGEAGLDRVYGTADWTNQIAVFAAHLAAAQETQLPLVIHSVREDETMAAMLQEATAVRPFPFVVHAFSGGPLLMETALELGGYFGFGGLLTYEGNDHIRQAASSLPRDRILLETDSPSMSPAPFETDRNEPANLSKIAELLAKLRGDKVEDIAAYTTDNFYRLFAKVARPPIAS</sequence>